<evidence type="ECO:0000256" key="2">
    <source>
        <dbReference type="ARBA" id="ARBA00022692"/>
    </source>
</evidence>
<evidence type="ECO:0000256" key="3">
    <source>
        <dbReference type="ARBA" id="ARBA00022989"/>
    </source>
</evidence>
<keyword evidence="8" id="KW-1185">Reference proteome</keyword>
<keyword evidence="3 5" id="KW-1133">Transmembrane helix</keyword>
<reference evidence="7" key="1">
    <citation type="submission" date="2021-03" db="EMBL/GenBank/DDBJ databases">
        <authorList>
            <person name="Wang G."/>
        </authorList>
    </citation>
    <scope>NUCLEOTIDE SEQUENCE</scope>
    <source>
        <strain evidence="7">KCTC 12899</strain>
    </source>
</reference>
<dbReference type="PANTHER" id="PTHR22550:SF5">
    <property type="entry name" value="LEUCINE ZIPPER PROTEIN 4"/>
    <property type="match status" value="1"/>
</dbReference>
<feature type="transmembrane region" description="Helical" evidence="5">
    <location>
        <begin position="6"/>
        <end position="25"/>
    </location>
</feature>
<dbReference type="Pfam" id="PF07584">
    <property type="entry name" value="BatA"/>
    <property type="match status" value="1"/>
</dbReference>
<feature type="transmembrane region" description="Helical" evidence="5">
    <location>
        <begin position="292"/>
        <end position="310"/>
    </location>
</feature>
<gene>
    <name evidence="7" type="ORF">J3U88_32895</name>
</gene>
<dbReference type="Pfam" id="PF00092">
    <property type="entry name" value="VWA"/>
    <property type="match status" value="1"/>
</dbReference>
<dbReference type="SMART" id="SM00327">
    <property type="entry name" value="VWA"/>
    <property type="match status" value="1"/>
</dbReference>
<keyword evidence="2 5" id="KW-0812">Transmembrane</keyword>
<evidence type="ECO:0000256" key="5">
    <source>
        <dbReference type="SAM" id="Phobius"/>
    </source>
</evidence>
<name>A0A8J7QJ33_9BACT</name>
<accession>A0A8J7QJ33</accession>
<dbReference type="InterPro" id="IPR002035">
    <property type="entry name" value="VWF_A"/>
</dbReference>
<dbReference type="EMBL" id="JAFREP010000057">
    <property type="protein sequence ID" value="MBO1323310.1"/>
    <property type="molecule type" value="Genomic_DNA"/>
</dbReference>
<dbReference type="PROSITE" id="PS50234">
    <property type="entry name" value="VWFA"/>
    <property type="match status" value="1"/>
</dbReference>
<proteinExistence type="predicted"/>
<dbReference type="InterPro" id="IPR050768">
    <property type="entry name" value="UPF0353/GerABKA_families"/>
</dbReference>
<dbReference type="RefSeq" id="WP_207863453.1">
    <property type="nucleotide sequence ID" value="NZ_JAFREP010000057.1"/>
</dbReference>
<dbReference type="PANTHER" id="PTHR22550">
    <property type="entry name" value="SPORE GERMINATION PROTEIN"/>
    <property type="match status" value="1"/>
</dbReference>
<evidence type="ECO:0000256" key="4">
    <source>
        <dbReference type="ARBA" id="ARBA00023136"/>
    </source>
</evidence>
<evidence type="ECO:0000256" key="1">
    <source>
        <dbReference type="ARBA" id="ARBA00022475"/>
    </source>
</evidence>
<dbReference type="SUPFAM" id="SSF53300">
    <property type="entry name" value="vWA-like"/>
    <property type="match status" value="1"/>
</dbReference>
<comment type="caution">
    <text evidence="7">The sequence shown here is derived from an EMBL/GenBank/DDBJ whole genome shotgun (WGS) entry which is preliminary data.</text>
</comment>
<dbReference type="InterPro" id="IPR036465">
    <property type="entry name" value="vWFA_dom_sf"/>
</dbReference>
<protein>
    <submittedName>
        <fullName evidence="7">VWA domain-containing protein</fullName>
    </submittedName>
</protein>
<keyword evidence="1" id="KW-1003">Cell membrane</keyword>
<evidence type="ECO:0000259" key="6">
    <source>
        <dbReference type="PROSITE" id="PS50234"/>
    </source>
</evidence>
<dbReference type="AlphaFoldDB" id="A0A8J7QJ33"/>
<evidence type="ECO:0000313" key="8">
    <source>
        <dbReference type="Proteomes" id="UP000664417"/>
    </source>
</evidence>
<keyword evidence="4 5" id="KW-0472">Membrane</keyword>
<dbReference type="InterPro" id="IPR024163">
    <property type="entry name" value="Aerotolerance_reg_N"/>
</dbReference>
<organism evidence="7 8">
    <name type="scientific">Acanthopleuribacter pedis</name>
    <dbReference type="NCBI Taxonomy" id="442870"/>
    <lineage>
        <taxon>Bacteria</taxon>
        <taxon>Pseudomonadati</taxon>
        <taxon>Acidobacteriota</taxon>
        <taxon>Holophagae</taxon>
        <taxon>Acanthopleuribacterales</taxon>
        <taxon>Acanthopleuribacteraceae</taxon>
        <taxon>Acanthopleuribacter</taxon>
    </lineage>
</organism>
<dbReference type="Gene3D" id="3.40.50.410">
    <property type="entry name" value="von Willebrand factor, type A domain"/>
    <property type="match status" value="1"/>
</dbReference>
<sequence>MWQLANPWYLLLLVVPPILLGLRLWGNRRGRASLLFSGGPFLENLPKSWRARISPHIHWLRYPALVLLIIALARPQAGQELQEINTFAVDIALVLDVSGTMAQRDMSDGRRSISRLDAAKMVMSGFIERRQSDRMALIAFGTYSLTRCPLTVDYALMQTALEDITMELFPEELRRTAIGNALATAVGRLEKSDAKSKVVILLTDGDNTAGNIAPKTAADIAKSEGVKVYTIGFGTPNQTDVNEDLMRDIATSTGGRFFRSKSLADLERVYEEIDAMEKSEVQVRNYTLWDELFHWFLWSGAALLLLEVLLNQIFCRKVP</sequence>
<evidence type="ECO:0000313" key="7">
    <source>
        <dbReference type="EMBL" id="MBO1323310.1"/>
    </source>
</evidence>
<feature type="domain" description="VWFA" evidence="6">
    <location>
        <begin position="90"/>
        <end position="273"/>
    </location>
</feature>
<dbReference type="Proteomes" id="UP000664417">
    <property type="component" value="Unassembled WGS sequence"/>
</dbReference>